<dbReference type="PROSITE" id="PS00061">
    <property type="entry name" value="ADH_SHORT"/>
    <property type="match status" value="1"/>
</dbReference>
<evidence type="ECO:0000313" key="4">
    <source>
        <dbReference type="EMBL" id="SFM49598.1"/>
    </source>
</evidence>
<gene>
    <name evidence="4" type="ORF">SAMN05216217_106115</name>
</gene>
<dbReference type="RefSeq" id="WP_093475046.1">
    <property type="nucleotide sequence ID" value="NZ_FOUI01000006.1"/>
</dbReference>
<dbReference type="InterPro" id="IPR020904">
    <property type="entry name" value="Sc_DH/Rdtase_CS"/>
</dbReference>
<keyword evidence="5" id="KW-1185">Reference proteome</keyword>
<keyword evidence="2" id="KW-0560">Oxidoreductase</keyword>
<dbReference type="Proteomes" id="UP000243629">
    <property type="component" value="Unassembled WGS sequence"/>
</dbReference>
<dbReference type="Pfam" id="PF00106">
    <property type="entry name" value="adh_short"/>
    <property type="match status" value="1"/>
</dbReference>
<evidence type="ECO:0000256" key="2">
    <source>
        <dbReference type="ARBA" id="ARBA00023002"/>
    </source>
</evidence>
<evidence type="ECO:0000256" key="1">
    <source>
        <dbReference type="ARBA" id="ARBA00006484"/>
    </source>
</evidence>
<dbReference type="EMBL" id="FOUI01000006">
    <property type="protein sequence ID" value="SFM49598.1"/>
    <property type="molecule type" value="Genomic_DNA"/>
</dbReference>
<accession>A0A1I4RBC5</accession>
<dbReference type="STRING" id="1720063.SAMN05216217_106115"/>
<protein>
    <submittedName>
        <fullName evidence="4">NADP-dependent 3-hydroxy acid dehydrogenase YdfG</fullName>
    </submittedName>
</protein>
<proteinExistence type="inferred from homology"/>
<dbReference type="GO" id="GO:0016616">
    <property type="term" value="F:oxidoreductase activity, acting on the CH-OH group of donors, NAD or NADP as acceptor"/>
    <property type="evidence" value="ECO:0007669"/>
    <property type="project" value="TreeGrafter"/>
</dbReference>
<organism evidence="4 5">
    <name type="scientific">Halopseudomonas yangmingensis</name>
    <dbReference type="NCBI Taxonomy" id="1720063"/>
    <lineage>
        <taxon>Bacteria</taxon>
        <taxon>Pseudomonadati</taxon>
        <taxon>Pseudomonadota</taxon>
        <taxon>Gammaproteobacteria</taxon>
        <taxon>Pseudomonadales</taxon>
        <taxon>Pseudomonadaceae</taxon>
        <taxon>Halopseudomonas</taxon>
    </lineage>
</organism>
<dbReference type="Gene3D" id="3.40.50.720">
    <property type="entry name" value="NAD(P)-binding Rossmann-like Domain"/>
    <property type="match status" value="1"/>
</dbReference>
<dbReference type="InterPro" id="IPR002347">
    <property type="entry name" value="SDR_fam"/>
</dbReference>
<evidence type="ECO:0000256" key="3">
    <source>
        <dbReference type="RuleBase" id="RU000363"/>
    </source>
</evidence>
<dbReference type="OrthoDB" id="9806974at2"/>
<dbReference type="PANTHER" id="PTHR24322:SF736">
    <property type="entry name" value="RETINOL DEHYDROGENASE 10"/>
    <property type="match status" value="1"/>
</dbReference>
<dbReference type="PRINTS" id="PR00081">
    <property type="entry name" value="GDHRDH"/>
</dbReference>
<reference evidence="5" key="1">
    <citation type="submission" date="2016-10" db="EMBL/GenBank/DDBJ databases">
        <authorList>
            <person name="Varghese N."/>
            <person name="Submissions S."/>
        </authorList>
    </citation>
    <scope>NUCLEOTIDE SEQUENCE [LARGE SCALE GENOMIC DNA]</scope>
    <source>
        <strain evidence="5">DSM 24213</strain>
    </source>
</reference>
<comment type="similarity">
    <text evidence="1 3">Belongs to the short-chain dehydrogenases/reductases (SDR) family.</text>
</comment>
<sequence length="284" mass="30402">MRELNGKVAAITGGGSGLGRELALCCAARGMKLVLGDVDEKGMQETLRLVEQAHPGTESASMRLDVSSLEQVQAFADLCKSRFGSAHVVFNNAGVSVGGPAWENTVADWEWVMGVNLYGVAWGVKVFTPMLIAQGEGHIVNTASAAGWLNGPSMAIYNVTKHSVVALSETLALDLRDAGANVGVTCLCPAFFPTAIHESARNRPADKAETVQLSGEKAAMRSEMIKQAVEKGKISAAEIAEMTMKAVEEDRFYVFPHNKIPHLIRMRADAAARQGEVFDSMNPQ</sequence>
<dbReference type="AlphaFoldDB" id="A0A1I4RBC5"/>
<dbReference type="PRINTS" id="PR00080">
    <property type="entry name" value="SDRFAMILY"/>
</dbReference>
<name>A0A1I4RBC5_9GAMM</name>
<dbReference type="InterPro" id="IPR036291">
    <property type="entry name" value="NAD(P)-bd_dom_sf"/>
</dbReference>
<dbReference type="SUPFAM" id="SSF51735">
    <property type="entry name" value="NAD(P)-binding Rossmann-fold domains"/>
    <property type="match status" value="1"/>
</dbReference>
<dbReference type="CDD" id="cd05233">
    <property type="entry name" value="SDR_c"/>
    <property type="match status" value="1"/>
</dbReference>
<dbReference type="NCBIfam" id="NF004843">
    <property type="entry name" value="PRK06194.1"/>
    <property type="match status" value="1"/>
</dbReference>
<dbReference type="PANTHER" id="PTHR24322">
    <property type="entry name" value="PKSB"/>
    <property type="match status" value="1"/>
</dbReference>
<evidence type="ECO:0000313" key="5">
    <source>
        <dbReference type="Proteomes" id="UP000243629"/>
    </source>
</evidence>